<comment type="caution">
    <text evidence="2">The sequence shown here is derived from an EMBL/GenBank/DDBJ whole genome shotgun (WGS) entry which is preliminary data.</text>
</comment>
<evidence type="ECO:0000313" key="3">
    <source>
        <dbReference type="Proteomes" id="UP001054945"/>
    </source>
</evidence>
<gene>
    <name evidence="2" type="ORF">CEXT_418511</name>
</gene>
<name>A0AAV4N6Y8_CAEEX</name>
<dbReference type="EMBL" id="BPLR01020507">
    <property type="protein sequence ID" value="GIX79550.1"/>
    <property type="molecule type" value="Genomic_DNA"/>
</dbReference>
<dbReference type="AlphaFoldDB" id="A0AAV4N6Y8"/>
<evidence type="ECO:0000256" key="1">
    <source>
        <dbReference type="SAM" id="MobiDB-lite"/>
    </source>
</evidence>
<keyword evidence="3" id="KW-1185">Reference proteome</keyword>
<sequence>MEWRGKKIRSTARRWNLKPKALTNMYAVGLSQGNVSVPNAINQLQQEEEKGEYQETSPNCNLMSSSEIRSRRRKTKPHRFSSGGTFPVGLAV</sequence>
<dbReference type="Proteomes" id="UP001054945">
    <property type="component" value="Unassembled WGS sequence"/>
</dbReference>
<organism evidence="2 3">
    <name type="scientific">Caerostris extrusa</name>
    <name type="common">Bark spider</name>
    <name type="synonym">Caerostris bankana</name>
    <dbReference type="NCBI Taxonomy" id="172846"/>
    <lineage>
        <taxon>Eukaryota</taxon>
        <taxon>Metazoa</taxon>
        <taxon>Ecdysozoa</taxon>
        <taxon>Arthropoda</taxon>
        <taxon>Chelicerata</taxon>
        <taxon>Arachnida</taxon>
        <taxon>Araneae</taxon>
        <taxon>Araneomorphae</taxon>
        <taxon>Entelegynae</taxon>
        <taxon>Araneoidea</taxon>
        <taxon>Araneidae</taxon>
        <taxon>Caerostris</taxon>
    </lineage>
</organism>
<accession>A0AAV4N6Y8</accession>
<feature type="compositionally biased region" description="Basic residues" evidence="1">
    <location>
        <begin position="70"/>
        <end position="79"/>
    </location>
</feature>
<feature type="region of interest" description="Disordered" evidence="1">
    <location>
        <begin position="46"/>
        <end position="92"/>
    </location>
</feature>
<reference evidence="2 3" key="1">
    <citation type="submission" date="2021-06" db="EMBL/GenBank/DDBJ databases">
        <title>Caerostris extrusa draft genome.</title>
        <authorList>
            <person name="Kono N."/>
            <person name="Arakawa K."/>
        </authorList>
    </citation>
    <scope>NUCLEOTIDE SEQUENCE [LARGE SCALE GENOMIC DNA]</scope>
</reference>
<evidence type="ECO:0000313" key="2">
    <source>
        <dbReference type="EMBL" id="GIX79550.1"/>
    </source>
</evidence>
<protein>
    <submittedName>
        <fullName evidence="2">Uncharacterized protein</fullName>
    </submittedName>
</protein>
<proteinExistence type="predicted"/>
<feature type="compositionally biased region" description="Polar residues" evidence="1">
    <location>
        <begin position="54"/>
        <end position="67"/>
    </location>
</feature>